<evidence type="ECO:0000259" key="2">
    <source>
        <dbReference type="Pfam" id="PF11412"/>
    </source>
</evidence>
<dbReference type="EMBL" id="JACYFU010000002">
    <property type="protein sequence ID" value="MBD8065496.1"/>
    <property type="molecule type" value="Genomic_DNA"/>
</dbReference>
<keyword evidence="1" id="KW-0732">Signal</keyword>
<dbReference type="Pfam" id="PF11412">
    <property type="entry name" value="DsbD_N"/>
    <property type="match status" value="1"/>
</dbReference>
<proteinExistence type="predicted"/>
<accession>A0A927FWV9</accession>
<feature type="signal peptide" evidence="1">
    <location>
        <begin position="1"/>
        <end position="19"/>
    </location>
</feature>
<gene>
    <name evidence="3" type="ORF">IC608_08415</name>
</gene>
<dbReference type="Proteomes" id="UP000654108">
    <property type="component" value="Unassembled WGS sequence"/>
</dbReference>
<evidence type="ECO:0000313" key="4">
    <source>
        <dbReference type="Proteomes" id="UP000654108"/>
    </source>
</evidence>
<dbReference type="InterPro" id="IPR028250">
    <property type="entry name" value="DsbDN"/>
</dbReference>
<dbReference type="RefSeq" id="WP_191774450.1">
    <property type="nucleotide sequence ID" value="NZ_JACYFU010000002.1"/>
</dbReference>
<sequence>MRALSVLFAAVLFAQPVMAGETPWQEVAPGVKLRLISTGVVDADGTTRAAIEIDMPPSTKTYWRVPGETGLPTELDSSGSSGVAAVAIDWPYPVRDAQQGYLDYVYYGHTVLPLTIEAQDPVPRLELAAVLGICSDICIPAQASFSLPLQDAAPDRPNGLRIRQALAEVPIAWEEGEAPLGGMRWAPDGDGLVVELSDPDVDPDSLIASAGEGGLLFGAPQKSLQGDLVVLPILGKTDNSALHGLNVRIAFMTSRGPFEVIGTPVAPPKG</sequence>
<comment type="caution">
    <text evidence="3">The sequence shown here is derived from an EMBL/GenBank/DDBJ whole genome shotgun (WGS) entry which is preliminary data.</text>
</comment>
<reference evidence="3" key="1">
    <citation type="submission" date="2020-09" db="EMBL/GenBank/DDBJ databases">
        <title>Genome seq and assembly of Devosia sp.</title>
        <authorList>
            <person name="Chhetri G."/>
        </authorList>
    </citation>
    <scope>NUCLEOTIDE SEQUENCE</scope>
    <source>
        <strain evidence="3">PTR5</strain>
    </source>
</reference>
<dbReference type="AlphaFoldDB" id="A0A927FWV9"/>
<organism evidence="3 4">
    <name type="scientific">Devosia oryzisoli</name>
    <dbReference type="NCBI Taxonomy" id="2774138"/>
    <lineage>
        <taxon>Bacteria</taxon>
        <taxon>Pseudomonadati</taxon>
        <taxon>Pseudomonadota</taxon>
        <taxon>Alphaproteobacteria</taxon>
        <taxon>Hyphomicrobiales</taxon>
        <taxon>Devosiaceae</taxon>
        <taxon>Devosia</taxon>
    </lineage>
</organism>
<protein>
    <recommendedName>
        <fullName evidence="2">Thiol:disulfide interchange protein DsbD N-terminal domain-containing protein</fullName>
    </recommendedName>
</protein>
<evidence type="ECO:0000256" key="1">
    <source>
        <dbReference type="SAM" id="SignalP"/>
    </source>
</evidence>
<feature type="chain" id="PRO_5037197854" description="Thiol:disulfide interchange protein DsbD N-terminal domain-containing protein" evidence="1">
    <location>
        <begin position="20"/>
        <end position="270"/>
    </location>
</feature>
<keyword evidence="4" id="KW-1185">Reference proteome</keyword>
<evidence type="ECO:0000313" key="3">
    <source>
        <dbReference type="EMBL" id="MBD8065496.1"/>
    </source>
</evidence>
<name>A0A927FWV9_9HYPH</name>
<feature type="domain" description="Thiol:disulfide interchange protein DsbD N-terminal" evidence="2">
    <location>
        <begin position="43"/>
        <end position="147"/>
    </location>
</feature>